<dbReference type="PROSITE" id="PS50910">
    <property type="entry name" value="HEPN"/>
    <property type="match status" value="1"/>
</dbReference>
<evidence type="ECO:0000313" key="3">
    <source>
        <dbReference type="Proteomes" id="UP000070587"/>
    </source>
</evidence>
<sequence>MAVFHSQQAIEKSLKLLLEEKMGKYVRTHDILFLKSLLEEFSDITELLNDEEFIERLHEGYFYGRYWDKPISPFKDFEVQKAIYLAEQIFERIKHLLEE</sequence>
<reference evidence="3" key="1">
    <citation type="submission" date="2015-02" db="EMBL/GenBank/DDBJ databases">
        <title>Pyrococcus kukulkanii sp. nov., a novel hyperthermophilic archaeon isolated from a deep-sea hydrothermal vent at the Guaymas Basin.</title>
        <authorList>
            <person name="Oger P.M."/>
            <person name="Callac N."/>
            <person name="Jebbar M."/>
            <person name="Godfroy A."/>
        </authorList>
    </citation>
    <scope>NUCLEOTIDE SEQUENCE [LARGE SCALE GENOMIC DNA]</scope>
    <source>
        <strain evidence="3">NCB100</strain>
    </source>
</reference>
<dbReference type="Proteomes" id="UP000070587">
    <property type="component" value="Chromosome"/>
</dbReference>
<reference evidence="2 3" key="2">
    <citation type="journal article" date="2016" name="Int. J. Syst. Evol. Microbiol.">
        <title>Pyrococcus kukulkanii sp. nov., a hyperthermophilic, piezophilic archaeon isolated from a deep-sea hydrothermal vent.</title>
        <authorList>
            <person name="Callac N."/>
            <person name="Oger P."/>
            <person name="Lesongeur F."/>
            <person name="Rattray J.E."/>
            <person name="Vannier P."/>
            <person name="Michoud G."/>
            <person name="Beauverger M."/>
            <person name="Gayet N."/>
            <person name="Rouxel O."/>
            <person name="Jebbar M."/>
            <person name="Godfroy A."/>
        </authorList>
    </citation>
    <scope>NUCLEOTIDE SEQUENCE [LARGE SCALE GENOMIC DNA]</scope>
    <source>
        <strain evidence="2 3">NCB100</strain>
    </source>
</reference>
<dbReference type="STRING" id="1609559.TQ32_06815"/>
<dbReference type="InterPro" id="IPR007842">
    <property type="entry name" value="HEPN_dom"/>
</dbReference>
<organism evidence="2 3">
    <name type="scientific">Pyrococcus kukulkanii</name>
    <dbReference type="NCBI Taxonomy" id="1609559"/>
    <lineage>
        <taxon>Archaea</taxon>
        <taxon>Methanobacteriati</taxon>
        <taxon>Methanobacteriota</taxon>
        <taxon>Thermococci</taxon>
        <taxon>Thermococcales</taxon>
        <taxon>Thermococcaceae</taxon>
        <taxon>Pyrococcus</taxon>
    </lineage>
</organism>
<dbReference type="GeneID" id="28491533"/>
<protein>
    <recommendedName>
        <fullName evidence="1">HEPN domain-containing protein</fullName>
    </recommendedName>
</protein>
<gene>
    <name evidence="2" type="ORF">TQ32_06815</name>
</gene>
<feature type="domain" description="HEPN" evidence="1">
    <location>
        <begin position="1"/>
        <end position="89"/>
    </location>
</feature>
<proteinExistence type="predicted"/>
<evidence type="ECO:0000259" key="1">
    <source>
        <dbReference type="PROSITE" id="PS50910"/>
    </source>
</evidence>
<dbReference type="RefSeq" id="WP_068322674.1">
    <property type="nucleotide sequence ID" value="NZ_CP010835.1"/>
</dbReference>
<dbReference type="EMBL" id="CP010835">
    <property type="protein sequence ID" value="AMM54219.1"/>
    <property type="molecule type" value="Genomic_DNA"/>
</dbReference>
<dbReference type="AlphaFoldDB" id="A0A127BBP1"/>
<accession>A0A127BBP1</accession>
<dbReference type="Gene3D" id="1.20.120.330">
    <property type="entry name" value="Nucleotidyltransferases domain 2"/>
    <property type="match status" value="1"/>
</dbReference>
<dbReference type="OrthoDB" id="101044at2157"/>
<dbReference type="Pfam" id="PF05168">
    <property type="entry name" value="HEPN"/>
    <property type="match status" value="1"/>
</dbReference>
<evidence type="ECO:0000313" key="2">
    <source>
        <dbReference type="EMBL" id="AMM54219.1"/>
    </source>
</evidence>
<name>A0A127BBP1_9EURY</name>
<dbReference type="KEGG" id="pyc:TQ32_06815"/>
<dbReference type="SUPFAM" id="SSF81593">
    <property type="entry name" value="Nucleotidyltransferase substrate binding subunit/domain"/>
    <property type="match status" value="1"/>
</dbReference>